<dbReference type="InterPro" id="IPR029052">
    <property type="entry name" value="Metallo-depent_PP-like"/>
</dbReference>
<dbReference type="GO" id="GO:0004527">
    <property type="term" value="F:exonuclease activity"/>
    <property type="evidence" value="ECO:0007669"/>
    <property type="project" value="UniProtKB-KW"/>
</dbReference>
<dbReference type="Pfam" id="PF00149">
    <property type="entry name" value="Metallophos"/>
    <property type="match status" value="1"/>
</dbReference>
<evidence type="ECO:0000313" key="7">
    <source>
        <dbReference type="EMBL" id="MBB5263386.1"/>
    </source>
</evidence>
<dbReference type="PANTHER" id="PTHR30337">
    <property type="entry name" value="COMPONENT OF ATP-DEPENDENT DSDNA EXONUCLEASE"/>
    <property type="match status" value="1"/>
</dbReference>
<dbReference type="AlphaFoldDB" id="A0A7W8H7M9"/>
<dbReference type="Gene3D" id="3.60.21.10">
    <property type="match status" value="1"/>
</dbReference>
<organism evidence="7 8">
    <name type="scientific">Catenibacillus scindens</name>
    <dbReference type="NCBI Taxonomy" id="673271"/>
    <lineage>
        <taxon>Bacteria</taxon>
        <taxon>Bacillati</taxon>
        <taxon>Bacillota</taxon>
        <taxon>Clostridia</taxon>
        <taxon>Lachnospirales</taxon>
        <taxon>Lachnospiraceae</taxon>
        <taxon>Catenibacillus</taxon>
    </lineage>
</organism>
<comment type="caution">
    <text evidence="7">The sequence shown here is derived from an EMBL/GenBank/DDBJ whole genome shotgun (WGS) entry which is preliminary data.</text>
</comment>
<evidence type="ECO:0000256" key="3">
    <source>
        <dbReference type="ARBA" id="ARBA00022722"/>
    </source>
</evidence>
<dbReference type="RefSeq" id="WP_183771050.1">
    <property type="nucleotide sequence ID" value="NZ_CAWVEG010000109.1"/>
</dbReference>
<dbReference type="InterPro" id="IPR050535">
    <property type="entry name" value="DNA_Repair-Maintenance_Comp"/>
</dbReference>
<name>A0A7W8H7M9_9FIRM</name>
<comment type="similarity">
    <text evidence="1">Belongs to the SbcD family.</text>
</comment>
<keyword evidence="3" id="KW-0540">Nuclease</keyword>
<dbReference type="CDD" id="cd00840">
    <property type="entry name" value="MPP_Mre11_N"/>
    <property type="match status" value="1"/>
</dbReference>
<dbReference type="SUPFAM" id="SSF56300">
    <property type="entry name" value="Metallo-dependent phosphatases"/>
    <property type="match status" value="1"/>
</dbReference>
<sequence length="360" mass="41556">MRFFHLADVHLGAVPDKGTAWSDERARGIYESFYQVLETARLEQVDGVFICGDLFHRQPLLRELKEVSYHFARCAPVRIFIIAGNHDPVTERSNYVNYSWPDNVIFFKGDACARTYISEWNCYIYGLSYHDREIIRPLYANLRPDLFGAAAPDSTHILLAHGGDSRHIPVHFNELENAGFDYIAFGHIHRPWLAKSGRIAYSGALEPVDKEDEGPHGYMEGEVTAKGVRVRFVPQATWTYVNLNVEINGQMSWEEIKDRAKQLMDRAVKPGRKAVFKVTIIGTRDMDMVWDLDELYRLGQVIQVTDASEYDIDIERLYSQNKDNLLGRFIERAKDLDMDEDMKKKVLYYGIRSLYDTGDR</sequence>
<keyword evidence="8" id="KW-1185">Reference proteome</keyword>
<evidence type="ECO:0000256" key="5">
    <source>
        <dbReference type="ARBA" id="ARBA00022839"/>
    </source>
</evidence>
<dbReference type="EMBL" id="JACHFW010000001">
    <property type="protein sequence ID" value="MBB5263386.1"/>
    <property type="molecule type" value="Genomic_DNA"/>
</dbReference>
<reference evidence="7 8" key="1">
    <citation type="submission" date="2020-08" db="EMBL/GenBank/DDBJ databases">
        <title>Genomic Encyclopedia of Type Strains, Phase IV (KMG-IV): sequencing the most valuable type-strain genomes for metagenomic binning, comparative biology and taxonomic classification.</title>
        <authorList>
            <person name="Goeker M."/>
        </authorList>
    </citation>
    <scope>NUCLEOTIDE SEQUENCE [LARGE SCALE GENOMIC DNA]</scope>
    <source>
        <strain evidence="7 8">DSM 106146</strain>
    </source>
</reference>
<dbReference type="PANTHER" id="PTHR30337:SF0">
    <property type="entry name" value="NUCLEASE SBCCD SUBUNIT D"/>
    <property type="match status" value="1"/>
</dbReference>
<keyword evidence="5 7" id="KW-0269">Exonuclease</keyword>
<dbReference type="InterPro" id="IPR041796">
    <property type="entry name" value="Mre11_N"/>
</dbReference>
<accession>A0A7W8H7M9</accession>
<evidence type="ECO:0000313" key="8">
    <source>
        <dbReference type="Proteomes" id="UP000543642"/>
    </source>
</evidence>
<gene>
    <name evidence="7" type="ORF">HNP82_000480</name>
</gene>
<keyword evidence="4" id="KW-0378">Hydrolase</keyword>
<protein>
    <recommendedName>
        <fullName evidence="2">Nuclease SbcCD subunit D</fullName>
    </recommendedName>
</protein>
<evidence type="ECO:0000256" key="4">
    <source>
        <dbReference type="ARBA" id="ARBA00022801"/>
    </source>
</evidence>
<evidence type="ECO:0000259" key="6">
    <source>
        <dbReference type="Pfam" id="PF00149"/>
    </source>
</evidence>
<evidence type="ECO:0000256" key="2">
    <source>
        <dbReference type="ARBA" id="ARBA00013365"/>
    </source>
</evidence>
<dbReference type="Proteomes" id="UP000543642">
    <property type="component" value="Unassembled WGS sequence"/>
</dbReference>
<proteinExistence type="inferred from homology"/>
<feature type="domain" description="Calcineurin-like phosphoesterase" evidence="6">
    <location>
        <begin position="1"/>
        <end position="191"/>
    </location>
</feature>
<evidence type="ECO:0000256" key="1">
    <source>
        <dbReference type="ARBA" id="ARBA00010555"/>
    </source>
</evidence>
<dbReference type="InterPro" id="IPR004843">
    <property type="entry name" value="Calcineurin-like_PHP"/>
</dbReference>